<dbReference type="FunFam" id="3.30.420.10:FF:000063">
    <property type="entry name" value="Retrovirus-related Pol polyprotein from transposon 297-like Protein"/>
    <property type="match status" value="1"/>
</dbReference>
<dbReference type="InterPro" id="IPR001584">
    <property type="entry name" value="Integrase_cat-core"/>
</dbReference>
<dbReference type="GO" id="GO:0003676">
    <property type="term" value="F:nucleic acid binding"/>
    <property type="evidence" value="ECO:0007669"/>
    <property type="project" value="InterPro"/>
</dbReference>
<dbReference type="GO" id="GO:0015074">
    <property type="term" value="P:DNA integration"/>
    <property type="evidence" value="ECO:0007669"/>
    <property type="project" value="InterPro"/>
</dbReference>
<dbReference type="EMBL" id="BGPR01000080">
    <property type="protein sequence ID" value="GBL91534.1"/>
    <property type="molecule type" value="Genomic_DNA"/>
</dbReference>
<dbReference type="InterPro" id="IPR012337">
    <property type="entry name" value="RNaseH-like_sf"/>
</dbReference>
<sequence length="240" mass="28285">MKTLARSYFWCPGVDREIESLTKNCIQRSKYAKNPPKTMVHPWEWPSKPWEWIHIYFAGHFLNSMHLIVVDAHSKWPEVFSMNTITSGKTIEILRSLFCRYGLPKTLVSDNGRYFFPIKFQTFLKKNDIYHIKTIPYCPSSNGQAERFVQTFKDAMRQAQVDFGSRDYKWQKFLMQYRKTPHSTTHQSPAMMFLGRDIRTRLDLLRPNETQCEKVTDSPVRQFDVGDKVAIHDFSNTDGK</sequence>
<proteinExistence type="predicted"/>
<feature type="domain" description="Integrase catalytic" evidence="1">
    <location>
        <begin position="45"/>
        <end position="197"/>
    </location>
</feature>
<dbReference type="InterPro" id="IPR036397">
    <property type="entry name" value="RNaseH_sf"/>
</dbReference>
<dbReference type="Pfam" id="PF00665">
    <property type="entry name" value="rve"/>
    <property type="match status" value="1"/>
</dbReference>
<name>A0A4Y2BK46_ARAVE</name>
<dbReference type="SUPFAM" id="SSF53098">
    <property type="entry name" value="Ribonuclease H-like"/>
    <property type="match status" value="1"/>
</dbReference>
<dbReference type="PANTHER" id="PTHR37984">
    <property type="entry name" value="PROTEIN CBG26694"/>
    <property type="match status" value="1"/>
</dbReference>
<dbReference type="Proteomes" id="UP000499080">
    <property type="component" value="Unassembled WGS sequence"/>
</dbReference>
<evidence type="ECO:0000313" key="3">
    <source>
        <dbReference type="Proteomes" id="UP000499080"/>
    </source>
</evidence>
<organism evidence="2 3">
    <name type="scientific">Araneus ventricosus</name>
    <name type="common">Orbweaver spider</name>
    <name type="synonym">Epeira ventricosa</name>
    <dbReference type="NCBI Taxonomy" id="182803"/>
    <lineage>
        <taxon>Eukaryota</taxon>
        <taxon>Metazoa</taxon>
        <taxon>Ecdysozoa</taxon>
        <taxon>Arthropoda</taxon>
        <taxon>Chelicerata</taxon>
        <taxon>Arachnida</taxon>
        <taxon>Araneae</taxon>
        <taxon>Araneomorphae</taxon>
        <taxon>Entelegynae</taxon>
        <taxon>Araneoidea</taxon>
        <taxon>Araneidae</taxon>
        <taxon>Araneus</taxon>
    </lineage>
</organism>
<reference evidence="2 3" key="1">
    <citation type="journal article" date="2019" name="Sci. Rep.">
        <title>Orb-weaving spider Araneus ventricosus genome elucidates the spidroin gene catalogue.</title>
        <authorList>
            <person name="Kono N."/>
            <person name="Nakamura H."/>
            <person name="Ohtoshi R."/>
            <person name="Moran D.A.P."/>
            <person name="Shinohara A."/>
            <person name="Yoshida Y."/>
            <person name="Fujiwara M."/>
            <person name="Mori M."/>
            <person name="Tomita M."/>
            <person name="Arakawa K."/>
        </authorList>
    </citation>
    <scope>NUCLEOTIDE SEQUENCE [LARGE SCALE GENOMIC DNA]</scope>
</reference>
<dbReference type="PROSITE" id="PS50994">
    <property type="entry name" value="INTEGRASE"/>
    <property type="match status" value="1"/>
</dbReference>
<gene>
    <name evidence="2" type="primary">K02A2.6_318</name>
    <name evidence="2" type="ORF">AVEN_23604_1</name>
</gene>
<evidence type="ECO:0000259" key="1">
    <source>
        <dbReference type="PROSITE" id="PS50994"/>
    </source>
</evidence>
<dbReference type="PANTHER" id="PTHR37984:SF5">
    <property type="entry name" value="PROTEIN NYNRIN-LIKE"/>
    <property type="match status" value="1"/>
</dbReference>
<dbReference type="Gene3D" id="3.30.420.10">
    <property type="entry name" value="Ribonuclease H-like superfamily/Ribonuclease H"/>
    <property type="match status" value="1"/>
</dbReference>
<accession>A0A4Y2BK46</accession>
<protein>
    <submittedName>
        <fullName evidence="2">Uncharacterized protein K02A2.6</fullName>
    </submittedName>
</protein>
<dbReference type="AlphaFoldDB" id="A0A4Y2BK46"/>
<keyword evidence="3" id="KW-1185">Reference proteome</keyword>
<dbReference type="InterPro" id="IPR050951">
    <property type="entry name" value="Retrovirus_Pol_polyprotein"/>
</dbReference>
<evidence type="ECO:0000313" key="2">
    <source>
        <dbReference type="EMBL" id="GBL91534.1"/>
    </source>
</evidence>
<comment type="caution">
    <text evidence="2">The sequence shown here is derived from an EMBL/GenBank/DDBJ whole genome shotgun (WGS) entry which is preliminary data.</text>
</comment>
<dbReference type="OrthoDB" id="6497048at2759"/>